<dbReference type="KEGG" id="mhk:DFR87_02480"/>
<accession>A0A2U9IX82</accession>
<dbReference type="EMBL" id="CP029287">
    <property type="protein sequence ID" value="AWS00496.1"/>
    <property type="molecule type" value="Genomic_DNA"/>
</dbReference>
<dbReference type="RefSeq" id="WP_110369721.1">
    <property type="nucleotide sequence ID" value="NZ_CP029287.2"/>
</dbReference>
<organism evidence="9 10">
    <name type="scientific">Metallosphaera hakonensis JCM 8857 = DSM 7519</name>
    <dbReference type="NCBI Taxonomy" id="1293036"/>
    <lineage>
        <taxon>Archaea</taxon>
        <taxon>Thermoproteota</taxon>
        <taxon>Thermoprotei</taxon>
        <taxon>Sulfolobales</taxon>
        <taxon>Sulfolobaceae</taxon>
        <taxon>Metallosphaera</taxon>
    </lineage>
</organism>
<dbReference type="Pfam" id="PF01032">
    <property type="entry name" value="FecCD"/>
    <property type="match status" value="1"/>
</dbReference>
<keyword evidence="7 8" id="KW-0472">Membrane</keyword>
<dbReference type="SUPFAM" id="SSF81345">
    <property type="entry name" value="ABC transporter involved in vitamin B12 uptake, BtuC"/>
    <property type="match status" value="1"/>
</dbReference>
<keyword evidence="4" id="KW-1003">Cell membrane</keyword>
<evidence type="ECO:0000256" key="5">
    <source>
        <dbReference type="ARBA" id="ARBA00022692"/>
    </source>
</evidence>
<evidence type="ECO:0000313" key="10">
    <source>
        <dbReference type="Proteomes" id="UP000247586"/>
    </source>
</evidence>
<evidence type="ECO:0000256" key="3">
    <source>
        <dbReference type="ARBA" id="ARBA00022448"/>
    </source>
</evidence>
<evidence type="ECO:0000256" key="7">
    <source>
        <dbReference type="ARBA" id="ARBA00023136"/>
    </source>
</evidence>
<reference evidence="9 10" key="1">
    <citation type="submission" date="2018-05" db="EMBL/GenBank/DDBJ databases">
        <title>Complete Genome Sequences of Extremely Thermoacidophilic, Metal-Mobilizing Type-Strain Members of the Archaeal Family Sulfolobaceae: Acidianus brierleyi DSM-1651T, Acidianus sulfidivorans DSM-18786T, Metallosphaera hakonensis DSM-7519T, and Metallosphaera prunae DSM-10039T.</title>
        <authorList>
            <person name="Counts J.A."/>
            <person name="Kelly R.M."/>
        </authorList>
    </citation>
    <scope>NUCLEOTIDE SEQUENCE [LARGE SCALE GENOMIC DNA]</scope>
    <source>
        <strain evidence="9 10">HO1-1</strain>
    </source>
</reference>
<proteinExistence type="inferred from homology"/>
<comment type="similarity">
    <text evidence="2">Belongs to the binding-protein-dependent transport system permease family. FecCD subfamily.</text>
</comment>
<reference evidence="10" key="3">
    <citation type="submission" date="2020-03" db="EMBL/GenBank/DDBJ databases">
        <title>Sequencing and Assembly of Multiple Reported Metal-Biooxidizing Members of the Extremely Thermoacidophilic Archaeal Family Sulfolobaceae.</title>
        <authorList>
            <person name="Counts J.A."/>
            <person name="Kelly R.M."/>
        </authorList>
    </citation>
    <scope>NUCLEOTIDE SEQUENCE [LARGE SCALE GENOMIC DNA]</scope>
    <source>
        <strain evidence="10">HO1-1</strain>
    </source>
</reference>
<feature type="transmembrane region" description="Helical" evidence="8">
    <location>
        <begin position="175"/>
        <end position="197"/>
    </location>
</feature>
<dbReference type="InterPro" id="IPR000522">
    <property type="entry name" value="ABC_transptr_permease_BtuC"/>
</dbReference>
<feature type="transmembrane region" description="Helical" evidence="8">
    <location>
        <begin position="33"/>
        <end position="62"/>
    </location>
</feature>
<dbReference type="GeneID" id="36834172"/>
<evidence type="ECO:0000256" key="1">
    <source>
        <dbReference type="ARBA" id="ARBA00004651"/>
    </source>
</evidence>
<feature type="transmembrane region" description="Helical" evidence="8">
    <location>
        <begin position="131"/>
        <end position="155"/>
    </location>
</feature>
<feature type="transmembrane region" description="Helical" evidence="8">
    <location>
        <begin position="74"/>
        <end position="95"/>
    </location>
</feature>
<feature type="transmembrane region" description="Helical" evidence="8">
    <location>
        <begin position="291"/>
        <end position="312"/>
    </location>
</feature>
<keyword evidence="10" id="KW-1185">Reference proteome</keyword>
<gene>
    <name evidence="9" type="ORF">DFR87_02480</name>
</gene>
<keyword evidence="5 8" id="KW-0812">Transmembrane</keyword>
<evidence type="ECO:0000313" key="9">
    <source>
        <dbReference type="EMBL" id="AWS00496.1"/>
    </source>
</evidence>
<keyword evidence="6 8" id="KW-1133">Transmembrane helix</keyword>
<evidence type="ECO:0000256" key="6">
    <source>
        <dbReference type="ARBA" id="ARBA00022989"/>
    </source>
</evidence>
<dbReference type="InterPro" id="IPR037294">
    <property type="entry name" value="ABC_BtuC-like"/>
</dbReference>
<dbReference type="PANTHER" id="PTHR30472">
    <property type="entry name" value="FERRIC ENTEROBACTIN TRANSPORT SYSTEM PERMEASE PROTEIN"/>
    <property type="match status" value="1"/>
</dbReference>
<dbReference type="GO" id="GO:0022857">
    <property type="term" value="F:transmembrane transporter activity"/>
    <property type="evidence" value="ECO:0007669"/>
    <property type="project" value="InterPro"/>
</dbReference>
<protein>
    <submittedName>
        <fullName evidence="9">Iron ABC transporter</fullName>
    </submittedName>
</protein>
<dbReference type="PANTHER" id="PTHR30472:SF25">
    <property type="entry name" value="ABC TRANSPORTER PERMEASE PROTEIN MJ0876-RELATED"/>
    <property type="match status" value="1"/>
</dbReference>
<comment type="subcellular location">
    <subcellularLocation>
        <location evidence="1">Cell membrane</location>
        <topology evidence="1">Multi-pass membrane protein</topology>
    </subcellularLocation>
</comment>
<evidence type="ECO:0000256" key="2">
    <source>
        <dbReference type="ARBA" id="ARBA00007935"/>
    </source>
</evidence>
<evidence type="ECO:0000256" key="4">
    <source>
        <dbReference type="ARBA" id="ARBA00022475"/>
    </source>
</evidence>
<evidence type="ECO:0000256" key="8">
    <source>
        <dbReference type="SAM" id="Phobius"/>
    </source>
</evidence>
<reference evidence="10" key="2">
    <citation type="submission" date="2020-03" db="EMBL/GenBank/DDBJ databases">
        <title>Complete Genome Sequences of Extremely Thermoacidophilic, Metal-Mobilizing Type-Strain Members of the Archaeal Family Sulfolobaceae: Acidianus brierleyi DSM-1651T, Acidianus sulfidivorans DSM-18786T, Metallosphaera hakonensis DSM-7519T, and Metallosphaera prunae DSM-10039T.</title>
        <authorList>
            <person name="Counts J.A."/>
            <person name="Kelly R.M."/>
        </authorList>
    </citation>
    <scope>NUCLEOTIDE SEQUENCE [LARGE SCALE GENOMIC DNA]</scope>
    <source>
        <strain evidence="10">HO1-1</strain>
    </source>
</reference>
<dbReference type="CDD" id="cd06550">
    <property type="entry name" value="TM_ABC_iron-siderophores_like"/>
    <property type="match status" value="1"/>
</dbReference>
<keyword evidence="3" id="KW-0813">Transport</keyword>
<dbReference type="Proteomes" id="UP000247586">
    <property type="component" value="Chromosome"/>
</dbReference>
<dbReference type="Gene3D" id="1.10.3470.10">
    <property type="entry name" value="ABC transporter involved in vitamin B12 uptake, BtuC"/>
    <property type="match status" value="1"/>
</dbReference>
<name>A0A2U9IX82_9CREN</name>
<feature type="transmembrane region" description="Helical" evidence="8">
    <location>
        <begin position="225"/>
        <end position="254"/>
    </location>
</feature>
<dbReference type="STRING" id="1293036.GCA_001315825_01470"/>
<feature type="transmembrane region" description="Helical" evidence="8">
    <location>
        <begin position="101"/>
        <end position="124"/>
    </location>
</feature>
<dbReference type="OrthoDB" id="57034at2157"/>
<dbReference type="GO" id="GO:0005886">
    <property type="term" value="C:plasma membrane"/>
    <property type="evidence" value="ECO:0007669"/>
    <property type="project" value="UniProtKB-SubCell"/>
</dbReference>
<dbReference type="AlphaFoldDB" id="A0A2U9IX82"/>
<sequence length="320" mass="34327">MSIIGLPLVFFLALLFGEVFIPPRYLIHPEGAYAYILFNIRLPTVIASALIGAILATSGAIMQLLLRNPLMDPYISGTASGGAFGAVLAYYLLAFNLPFSWIAYISPIIAFVFSLVSTLITLLIGRKSGVYGIMIGGVIVSYVFSSIISIMLTYLEERFPQVPPLTFWLLGEIEVVGWFDVVVLAILATVIGTLGIYDARMIDLASISDDLTVSKNVDPNKFRMLWVVLISVATGFIVSMAGIIGFLGIIVPHIIRRVNSGSASKLIPYSLIMGGTVMMASQIVSDGALGLKIPLTAITSILASPIMIYVLVKGIANTGN</sequence>